<gene>
    <name evidence="3" type="ORF">EGW08_008294</name>
</gene>
<dbReference type="PANTHER" id="PTHR37984:SF5">
    <property type="entry name" value="PROTEIN NYNRIN-LIKE"/>
    <property type="match status" value="1"/>
</dbReference>
<evidence type="ECO:0000256" key="1">
    <source>
        <dbReference type="SAM" id="MobiDB-lite"/>
    </source>
</evidence>
<dbReference type="EMBL" id="RQTK01000224">
    <property type="protein sequence ID" value="RUS83939.1"/>
    <property type="molecule type" value="Genomic_DNA"/>
</dbReference>
<dbReference type="OrthoDB" id="6142482at2759"/>
<dbReference type="Gene3D" id="3.30.420.10">
    <property type="entry name" value="Ribonuclease H-like superfamily/Ribonuclease H"/>
    <property type="match status" value="1"/>
</dbReference>
<evidence type="ECO:0000259" key="2">
    <source>
        <dbReference type="PROSITE" id="PS50994"/>
    </source>
</evidence>
<dbReference type="AlphaFoldDB" id="A0A3S1BHR1"/>
<name>A0A3S1BHR1_ELYCH</name>
<dbReference type="InterPro" id="IPR050951">
    <property type="entry name" value="Retrovirus_Pol_polyprotein"/>
</dbReference>
<dbReference type="GO" id="GO:0003676">
    <property type="term" value="F:nucleic acid binding"/>
    <property type="evidence" value="ECO:0007669"/>
    <property type="project" value="InterPro"/>
</dbReference>
<dbReference type="PROSITE" id="PS50994">
    <property type="entry name" value="INTEGRASE"/>
    <property type="match status" value="1"/>
</dbReference>
<dbReference type="InterPro" id="IPR012337">
    <property type="entry name" value="RNaseH-like_sf"/>
</dbReference>
<organism evidence="3 4">
    <name type="scientific">Elysia chlorotica</name>
    <name type="common">Eastern emerald elysia</name>
    <name type="synonym">Sea slug</name>
    <dbReference type="NCBI Taxonomy" id="188477"/>
    <lineage>
        <taxon>Eukaryota</taxon>
        <taxon>Metazoa</taxon>
        <taxon>Spiralia</taxon>
        <taxon>Lophotrochozoa</taxon>
        <taxon>Mollusca</taxon>
        <taxon>Gastropoda</taxon>
        <taxon>Heterobranchia</taxon>
        <taxon>Euthyneura</taxon>
        <taxon>Panpulmonata</taxon>
        <taxon>Sacoglossa</taxon>
        <taxon>Placobranchoidea</taxon>
        <taxon>Plakobranchidae</taxon>
        <taxon>Elysia</taxon>
    </lineage>
</organism>
<protein>
    <recommendedName>
        <fullName evidence="2">Integrase catalytic domain-containing protein</fullName>
    </recommendedName>
</protein>
<dbReference type="Proteomes" id="UP000271974">
    <property type="component" value="Unassembled WGS sequence"/>
</dbReference>
<sequence>MKECWEKAAKTTHDERLSQIYEASKRADDLNALTRGDAVQVFRLRTNHPLLQCSMSKRGWSSTASCRLCGYESESTEHVLFFCPAMRNSRIAGWSRRDRKKVLWDGTPILAEAARLTRVFLQRATNVTHETGDLGIEENWTRLAIDVTHYRGIPYLSVVDCGPGRFAIWRELKNETSFAICKELEQIFCERGPVAEVLMDNGAAFSSAEVNDLLRRWSTSPFFRAAHRASGNGIVERNHRTIKAISERGRVSPMKAVFWYNMSPRSGQKEATIPQRSVHSYSWRHPDVEPHIEPQESRSSFSIGDEVWVKPAAVKCTTQWEKGNVSKINSKNNVEVDGVPRHVLDLRPVVVNPEADDLESHPLPDDEDSAGERRYPQRLRRVPTWVEDYVL</sequence>
<keyword evidence="4" id="KW-1185">Reference proteome</keyword>
<reference evidence="3 4" key="1">
    <citation type="submission" date="2019-01" db="EMBL/GenBank/DDBJ databases">
        <title>A draft genome assembly of the solar-powered sea slug Elysia chlorotica.</title>
        <authorList>
            <person name="Cai H."/>
            <person name="Li Q."/>
            <person name="Fang X."/>
            <person name="Li J."/>
            <person name="Curtis N.E."/>
            <person name="Altenburger A."/>
            <person name="Shibata T."/>
            <person name="Feng M."/>
            <person name="Maeda T."/>
            <person name="Schwartz J.A."/>
            <person name="Shigenobu S."/>
            <person name="Lundholm N."/>
            <person name="Nishiyama T."/>
            <person name="Yang H."/>
            <person name="Hasebe M."/>
            <person name="Li S."/>
            <person name="Pierce S.K."/>
            <person name="Wang J."/>
        </authorList>
    </citation>
    <scope>NUCLEOTIDE SEQUENCE [LARGE SCALE GENOMIC DNA]</scope>
    <source>
        <strain evidence="3">EC2010</strain>
        <tissue evidence="3">Whole organism of an adult</tissue>
    </source>
</reference>
<accession>A0A3S1BHR1</accession>
<dbReference type="SUPFAM" id="SSF53098">
    <property type="entry name" value="Ribonuclease H-like"/>
    <property type="match status" value="1"/>
</dbReference>
<evidence type="ECO:0000313" key="4">
    <source>
        <dbReference type="Proteomes" id="UP000271974"/>
    </source>
</evidence>
<comment type="caution">
    <text evidence="3">The sequence shown here is derived from an EMBL/GenBank/DDBJ whole genome shotgun (WGS) entry which is preliminary data.</text>
</comment>
<feature type="domain" description="Integrase catalytic" evidence="2">
    <location>
        <begin position="134"/>
        <end position="244"/>
    </location>
</feature>
<feature type="compositionally biased region" description="Basic and acidic residues" evidence="1">
    <location>
        <begin position="358"/>
        <end position="375"/>
    </location>
</feature>
<dbReference type="GO" id="GO:0015074">
    <property type="term" value="P:DNA integration"/>
    <property type="evidence" value="ECO:0007669"/>
    <property type="project" value="InterPro"/>
</dbReference>
<dbReference type="PANTHER" id="PTHR37984">
    <property type="entry name" value="PROTEIN CBG26694"/>
    <property type="match status" value="1"/>
</dbReference>
<dbReference type="InterPro" id="IPR036397">
    <property type="entry name" value="RNaseH_sf"/>
</dbReference>
<feature type="region of interest" description="Disordered" evidence="1">
    <location>
        <begin position="353"/>
        <end position="376"/>
    </location>
</feature>
<dbReference type="InterPro" id="IPR001584">
    <property type="entry name" value="Integrase_cat-core"/>
</dbReference>
<proteinExistence type="predicted"/>
<evidence type="ECO:0000313" key="3">
    <source>
        <dbReference type="EMBL" id="RUS83939.1"/>
    </source>
</evidence>